<dbReference type="CDD" id="cd07586">
    <property type="entry name" value="nitrilase_8"/>
    <property type="match status" value="1"/>
</dbReference>
<dbReference type="EMBL" id="FQVL01000001">
    <property type="protein sequence ID" value="SHE47273.1"/>
    <property type="molecule type" value="Genomic_DNA"/>
</dbReference>
<dbReference type="GO" id="GO:0033388">
    <property type="term" value="P:putrescine biosynthetic process from arginine"/>
    <property type="evidence" value="ECO:0007669"/>
    <property type="project" value="TreeGrafter"/>
</dbReference>
<feature type="domain" description="CN hydrolase" evidence="2">
    <location>
        <begin position="1"/>
        <end position="246"/>
    </location>
</feature>
<dbReference type="PANTHER" id="PTHR43674:SF2">
    <property type="entry name" value="BETA-UREIDOPROPIONASE"/>
    <property type="match status" value="1"/>
</dbReference>
<dbReference type="AlphaFoldDB" id="A0A1M4TS50"/>
<sequence>MKVGIAQIRPFLGRVDQNLDKHAQFIEQAKAEQVDMIVFPELSLTGYNLLDLTFDVARVKTDEQIQSLVEMAAGIDIVFGYVEKSSDHLLYNTAVYASDQKIVHTHRKTHLPTYGMFDEGRYFGRGQRVRSFPTKWGRMGMLICEEVWHPATTYLLAQDGVEIFLFLVNSPVRDIRTEQFANQREWRLLTQTNATVYGAYTLFASRVGSEDGATFLGNSHIIAPDGEMACEADIFEEQLLVTEIDLDQIRRARFQMPLIRDENLELTIRELKRIQKRRIEEVDGL</sequence>
<dbReference type="PROSITE" id="PS50263">
    <property type="entry name" value="CN_HYDROLASE"/>
    <property type="match status" value="1"/>
</dbReference>
<evidence type="ECO:0000256" key="1">
    <source>
        <dbReference type="ARBA" id="ARBA00022801"/>
    </source>
</evidence>
<organism evidence="3 4">
    <name type="scientific">Seinonella peptonophila</name>
    <dbReference type="NCBI Taxonomy" id="112248"/>
    <lineage>
        <taxon>Bacteria</taxon>
        <taxon>Bacillati</taxon>
        <taxon>Bacillota</taxon>
        <taxon>Bacilli</taxon>
        <taxon>Bacillales</taxon>
        <taxon>Thermoactinomycetaceae</taxon>
        <taxon>Seinonella</taxon>
    </lineage>
</organism>
<proteinExistence type="predicted"/>
<evidence type="ECO:0000313" key="4">
    <source>
        <dbReference type="Proteomes" id="UP000184476"/>
    </source>
</evidence>
<dbReference type="STRING" id="112248.SAMN05444392_101612"/>
<keyword evidence="4" id="KW-1185">Reference proteome</keyword>
<dbReference type="InterPro" id="IPR003010">
    <property type="entry name" value="C-N_Hydrolase"/>
</dbReference>
<protein>
    <submittedName>
        <fullName evidence="3">Predicted amidohydrolase</fullName>
    </submittedName>
</protein>
<dbReference type="InterPro" id="IPR036526">
    <property type="entry name" value="C-N_Hydrolase_sf"/>
</dbReference>
<dbReference type="Pfam" id="PF00795">
    <property type="entry name" value="CN_hydrolase"/>
    <property type="match status" value="1"/>
</dbReference>
<evidence type="ECO:0000259" key="2">
    <source>
        <dbReference type="PROSITE" id="PS50263"/>
    </source>
</evidence>
<dbReference type="Gene3D" id="3.60.110.10">
    <property type="entry name" value="Carbon-nitrogen hydrolase"/>
    <property type="match status" value="1"/>
</dbReference>
<dbReference type="Proteomes" id="UP000184476">
    <property type="component" value="Unassembled WGS sequence"/>
</dbReference>
<dbReference type="InterPro" id="IPR050345">
    <property type="entry name" value="Aliph_Amidase/BUP"/>
</dbReference>
<name>A0A1M4TS50_9BACL</name>
<dbReference type="GO" id="GO:0050126">
    <property type="term" value="F:N-carbamoylputrescine amidase activity"/>
    <property type="evidence" value="ECO:0007669"/>
    <property type="project" value="TreeGrafter"/>
</dbReference>
<dbReference type="PANTHER" id="PTHR43674">
    <property type="entry name" value="NITRILASE C965.09-RELATED"/>
    <property type="match status" value="1"/>
</dbReference>
<dbReference type="RefSeq" id="WP_073151650.1">
    <property type="nucleotide sequence ID" value="NZ_FQVL01000001.1"/>
</dbReference>
<evidence type="ECO:0000313" key="3">
    <source>
        <dbReference type="EMBL" id="SHE47273.1"/>
    </source>
</evidence>
<dbReference type="SUPFAM" id="SSF56317">
    <property type="entry name" value="Carbon-nitrogen hydrolase"/>
    <property type="match status" value="1"/>
</dbReference>
<accession>A0A1M4TS50</accession>
<keyword evidence="1 3" id="KW-0378">Hydrolase</keyword>
<reference evidence="3 4" key="1">
    <citation type="submission" date="2016-11" db="EMBL/GenBank/DDBJ databases">
        <authorList>
            <person name="Jaros S."/>
            <person name="Januszkiewicz K."/>
            <person name="Wedrychowicz H."/>
        </authorList>
    </citation>
    <scope>NUCLEOTIDE SEQUENCE [LARGE SCALE GENOMIC DNA]</scope>
    <source>
        <strain evidence="3 4">DSM 44666</strain>
    </source>
</reference>
<gene>
    <name evidence="3" type="ORF">SAMN05444392_101612</name>
</gene>